<dbReference type="Proteomes" id="UP000053201">
    <property type="component" value="Unassembled WGS sequence"/>
</dbReference>
<feature type="compositionally biased region" description="Basic and acidic residues" evidence="1">
    <location>
        <begin position="1063"/>
        <end position="1081"/>
    </location>
</feature>
<evidence type="ECO:0000313" key="4">
    <source>
        <dbReference type="Proteomes" id="UP000053201"/>
    </source>
</evidence>
<evidence type="ECO:0000313" key="3">
    <source>
        <dbReference type="EMBL" id="KND02648.1"/>
    </source>
</evidence>
<dbReference type="OrthoDB" id="5563754at2759"/>
<feature type="region of interest" description="Disordered" evidence="1">
    <location>
        <begin position="1038"/>
        <end position="1116"/>
    </location>
</feature>
<sequence>MSLFSSEELDALYNKVQNVASRKPVSRGDERRGVQKGTPPRRADSSTDESDSDTTSSSDPEATPRPSFSRANLRPGHKVPKPQLSSGSSKPADIGGLLHAVADGPSYANASRAVQKGPSSPNRLSVRKPDSPPNSPPLVPTTKGRQSTDGSKSRPFSSLWKQTTPPQSKRPSTDSVHVEPTLTSPSSHARHARQKSATLVDISPPPSVGDSAIASVRLKNVLPLPVAQTQQEELPPLSADMEHLLPIIQTLSKKKYTDGYIYKKNELGVRGRPLSAKDEPEIKGDVNGEWGKFWAELRGTTLKLWRVPEHIIALTYNPTPTVDKVLRLELDPAPSTIATIKTAQPHPVVIDITESVVEVLPQNFQVKQGPGLATPPPVPYTTLFALSTAGSNLFYLASLSSIQCNTWVAAIRLAVFEAAKVSELFTLKMLKRATYATAWKDIGVVPFHSATHKHEIKYEGMVEVKYTYANEWKPFHVVVKRSGTASLGKKLFGGKKRASSLIPSDLDPLNGTKRQVGFYETKADVKKGKPVFTMDIVRMAYILQPEPLALVEKGAASVARLEGSLTLYDPESGERIEKRDMDAPMKDTFALVGPAGYAATADDPLRGFTNQTDARASPGFVDIRGVDSSEIARWLIAVLGTFNLDSDLARREKEIAEGEVGIAKRIKGQFSKDASDSGSGSESDEYSSGTMWGLLYLSVEEIGGLNMQGEVYASISVRYAEVLRDKTKAKTDGFIIQWNDAVAAGEEGRRKYEVREVEHKTAELVAWLGRMVVPSQEQKPGEGASRKSMVANRKSISADRVKDASNVNKDAAGTQESEVVTNEMNPVQPAVVTELAESVEKIDLTDAEKPEDGSEEPVQGINGETPGAETEGKNEPVIPLPEGVRSITGAPVVQTPGSETVPEVPSKELNVANGAEVPKEKPLPNQPQQLQQPVMMVPVPVMQPNGQWAWQYQYVDAAAYNAQFQAQNPAQPGNTNEEDEESSSTGDGSQSEQSDDSSVVEASTSKANLVPGMMIPGMGMPGMMMPMGMGMMPPMPVAVPPIAAKESSDSEEESESESEGEDTENKSEKTSKPKADGTKSEGDDEESDEDSESESETEGEDGQGKEGPVNNVGLMPGVMPSMIPGMMPMSGMIPGMPPMMMGPNGMIIGPNGMPLPIPPAQREQGNDNASANGEDENDEEAQDQGEFNLYAPQSLLAQLDERNKAAPRRPGPLIQLAPDVLEEQEQRLAKAAHGGSGPPPGAYMQPFMPYQDGPLLGKVDKEERKPKVVGGLLAEVDRREKEKEMLKKMGMYRPQVAGSYIPSYLRGGMAGLQRQSIMGPPAGMGVPMGPMGPMGPPMGMGMGMPPMGGFPAGAPPGAFGFPPGMMPPPGPWGMSPYGYPMSEMGEVYEDPATAMQREELRQQWLERERAKERQRMQERQVEWSGPQPQYLPTMRAPGMGLHPPPPQQFMWKREQSYSGSSSHSDRRPHRKRDSDDEESQSGTEETSDSGTEGSEEELSEDTVDLQRKTKPQKSKLEESEGTESDSDDVTGDSEVKKTKPGPNPKGKARKVPSDSDPSDASESESESTDDEPLVARMRPRGASFGNAPPVGYGYPGHGYAAPYGGPPQQHYGPPHGGYNPAMYQPQHLAPPSVQYGPPGMYAGGGYMSRGNPPMRRSFESPRTKSSAKSRDKTRSARKSGNKKPSNRKKKQSSRSRRSESSSASESVSESESAYSTEGSVSGTEESESEHERRKPKSSKPPPRKNETAKNDRRKGKERQKDKRKGKAKARKSRNESGSDSESV</sequence>
<keyword evidence="4" id="KW-1185">Reference proteome</keyword>
<feature type="compositionally biased region" description="Basic and acidic residues" evidence="1">
    <location>
        <begin position="1656"/>
        <end position="1674"/>
    </location>
</feature>
<feature type="domain" description="PH" evidence="2">
    <location>
        <begin position="255"/>
        <end position="418"/>
    </location>
</feature>
<dbReference type="GO" id="GO:0005730">
    <property type="term" value="C:nucleolus"/>
    <property type="evidence" value="ECO:0007669"/>
    <property type="project" value="InterPro"/>
</dbReference>
<feature type="region of interest" description="Disordered" evidence="1">
    <location>
        <begin position="1150"/>
        <end position="1182"/>
    </location>
</feature>
<feature type="region of interest" description="Disordered" evidence="1">
    <location>
        <begin position="776"/>
        <end position="819"/>
    </location>
</feature>
<protein>
    <recommendedName>
        <fullName evidence="2">PH domain-containing protein</fullName>
    </recommendedName>
</protein>
<evidence type="ECO:0000256" key="1">
    <source>
        <dbReference type="SAM" id="MobiDB-lite"/>
    </source>
</evidence>
<feature type="compositionally biased region" description="Polar residues" evidence="1">
    <location>
        <begin position="143"/>
        <end position="187"/>
    </location>
</feature>
<dbReference type="Pfam" id="PF25381">
    <property type="entry name" value="PH_26"/>
    <property type="match status" value="1"/>
</dbReference>
<feature type="compositionally biased region" description="Acidic residues" evidence="1">
    <location>
        <begin position="1519"/>
        <end position="1531"/>
    </location>
</feature>
<feature type="compositionally biased region" description="Basic and acidic residues" evidence="1">
    <location>
        <begin position="1408"/>
        <end position="1421"/>
    </location>
</feature>
<dbReference type="STRING" id="645134.A0A0L0HNM8"/>
<feature type="compositionally biased region" description="Acidic residues" evidence="1">
    <location>
        <begin position="1556"/>
        <end position="1572"/>
    </location>
</feature>
<dbReference type="RefSeq" id="XP_016610687.1">
    <property type="nucleotide sequence ID" value="XM_016750051.1"/>
</dbReference>
<name>A0A0L0HNM8_SPIPD</name>
<dbReference type="SMART" id="SM00233">
    <property type="entry name" value="PH"/>
    <property type="match status" value="1"/>
</dbReference>
<feature type="compositionally biased region" description="Acidic residues" evidence="1">
    <location>
        <begin position="1049"/>
        <end position="1062"/>
    </location>
</feature>
<dbReference type="InterPro" id="IPR001849">
    <property type="entry name" value="PH_domain"/>
</dbReference>
<feature type="compositionally biased region" description="Acidic residues" evidence="1">
    <location>
        <begin position="1082"/>
        <end position="1101"/>
    </location>
</feature>
<dbReference type="InterPro" id="IPR039191">
    <property type="entry name" value="Nopp140-like"/>
</dbReference>
<evidence type="ECO:0000259" key="2">
    <source>
        <dbReference type="SMART" id="SM00233"/>
    </source>
</evidence>
<dbReference type="PANTHER" id="PTHR23216:SF1">
    <property type="entry name" value="NUCLEOLAR AND COILED-BODY PHOSPHOPROTEIN 1"/>
    <property type="match status" value="1"/>
</dbReference>
<feature type="compositionally biased region" description="Acidic residues" evidence="1">
    <location>
        <begin position="1173"/>
        <end position="1182"/>
    </location>
</feature>
<feature type="compositionally biased region" description="Low complexity" evidence="1">
    <location>
        <begin position="1480"/>
        <end position="1492"/>
    </location>
</feature>
<dbReference type="PANTHER" id="PTHR23216">
    <property type="entry name" value="NUCLEOLAR AND COILED-BODY PHOSPHOPROTEIN 1"/>
    <property type="match status" value="1"/>
</dbReference>
<reference evidence="3 4" key="1">
    <citation type="submission" date="2009-08" db="EMBL/GenBank/DDBJ databases">
        <title>The Genome Sequence of Spizellomyces punctatus strain DAOM BR117.</title>
        <authorList>
            <consortium name="The Broad Institute Genome Sequencing Platform"/>
            <person name="Russ C."/>
            <person name="Cuomo C."/>
            <person name="Shea T."/>
            <person name="Young S.K."/>
            <person name="Zeng Q."/>
            <person name="Koehrsen M."/>
            <person name="Haas B."/>
            <person name="Borodovsky M."/>
            <person name="Guigo R."/>
            <person name="Alvarado L."/>
            <person name="Berlin A."/>
            <person name="Bochicchio J."/>
            <person name="Borenstein D."/>
            <person name="Chapman S."/>
            <person name="Chen Z."/>
            <person name="Engels R."/>
            <person name="Freedman E."/>
            <person name="Gellesch M."/>
            <person name="Goldberg J."/>
            <person name="Griggs A."/>
            <person name="Gujja S."/>
            <person name="Heiman D."/>
            <person name="Hepburn T."/>
            <person name="Howarth C."/>
            <person name="Jen D."/>
            <person name="Larson L."/>
            <person name="Lewis B."/>
            <person name="Mehta T."/>
            <person name="Park D."/>
            <person name="Pearson M."/>
            <person name="Roberts A."/>
            <person name="Saif S."/>
            <person name="Shenoy N."/>
            <person name="Sisk P."/>
            <person name="Stolte C."/>
            <person name="Sykes S."/>
            <person name="Thomson T."/>
            <person name="Walk T."/>
            <person name="White J."/>
            <person name="Yandava C."/>
            <person name="Burger G."/>
            <person name="Gray M.W."/>
            <person name="Holland P.W.H."/>
            <person name="King N."/>
            <person name="Lang F.B.F."/>
            <person name="Roger A.J."/>
            <person name="Ruiz-Trillo I."/>
            <person name="Lander E."/>
            <person name="Nusbaum C."/>
        </authorList>
    </citation>
    <scope>NUCLEOTIDE SEQUENCE [LARGE SCALE GENOMIC DNA]</scope>
    <source>
        <strain evidence="3 4">DAOM BR117</strain>
    </source>
</reference>
<gene>
    <name evidence="3" type="ORF">SPPG_01735</name>
</gene>
<feature type="region of interest" description="Disordered" evidence="1">
    <location>
        <begin position="967"/>
        <end position="1014"/>
    </location>
</feature>
<feature type="compositionally biased region" description="Low complexity" evidence="1">
    <location>
        <begin position="1587"/>
        <end position="1618"/>
    </location>
</feature>
<feature type="compositionally biased region" description="Low complexity" evidence="1">
    <location>
        <begin position="1700"/>
        <end position="1723"/>
    </location>
</feature>
<dbReference type="InterPro" id="IPR058155">
    <property type="entry name" value="Skg3/CAF120-like_PH"/>
</dbReference>
<dbReference type="InterPro" id="IPR011993">
    <property type="entry name" value="PH-like_dom_sf"/>
</dbReference>
<proteinExistence type="predicted"/>
<dbReference type="GeneID" id="27685378"/>
<feature type="compositionally biased region" description="Low complexity" evidence="1">
    <location>
        <begin position="983"/>
        <end position="1001"/>
    </location>
</feature>
<feature type="compositionally biased region" description="Basic residues" evidence="1">
    <location>
        <begin position="1675"/>
        <end position="1695"/>
    </location>
</feature>
<dbReference type="VEuPathDB" id="FungiDB:SPPG_01735"/>
<feature type="region of interest" description="Disordered" evidence="1">
    <location>
        <begin position="1408"/>
        <end position="1783"/>
    </location>
</feature>
<feature type="region of interest" description="Disordered" evidence="1">
    <location>
        <begin position="845"/>
        <end position="883"/>
    </location>
</feature>
<dbReference type="EMBL" id="KQ257452">
    <property type="protein sequence ID" value="KND02648.1"/>
    <property type="molecule type" value="Genomic_DNA"/>
</dbReference>
<dbReference type="InParanoid" id="A0A0L0HNM8"/>
<dbReference type="Gene3D" id="2.30.29.30">
    <property type="entry name" value="Pleckstrin-homology domain (PH domain)/Phosphotyrosine-binding domain (PTB)"/>
    <property type="match status" value="1"/>
</dbReference>
<feature type="region of interest" description="Disordered" evidence="1">
    <location>
        <begin position="15"/>
        <end position="207"/>
    </location>
</feature>
<organism evidence="3 4">
    <name type="scientific">Spizellomyces punctatus (strain DAOM BR117)</name>
    <dbReference type="NCBI Taxonomy" id="645134"/>
    <lineage>
        <taxon>Eukaryota</taxon>
        <taxon>Fungi</taxon>
        <taxon>Fungi incertae sedis</taxon>
        <taxon>Chytridiomycota</taxon>
        <taxon>Chytridiomycota incertae sedis</taxon>
        <taxon>Chytridiomycetes</taxon>
        <taxon>Spizellomycetales</taxon>
        <taxon>Spizellomycetaceae</taxon>
        <taxon>Spizellomyces</taxon>
    </lineage>
</organism>
<feature type="compositionally biased region" description="Acidic residues" evidence="1">
    <location>
        <begin position="1493"/>
        <end position="1503"/>
    </location>
</feature>
<accession>A0A0L0HNM8</accession>
<dbReference type="OMA" id="ASHTWDA"/>
<feature type="compositionally biased region" description="Basic residues" evidence="1">
    <location>
        <begin position="1751"/>
        <end position="1771"/>
    </location>
</feature>